<accession>A0A446CJ35</accession>
<dbReference type="OrthoDB" id="9799812at2"/>
<dbReference type="RefSeq" id="WP_129241482.1">
    <property type="nucleotide sequence ID" value="NZ_UFQC01000013.1"/>
</dbReference>
<dbReference type="EMBL" id="UFQC01000013">
    <property type="protein sequence ID" value="SSW67890.1"/>
    <property type="molecule type" value="Genomic_DNA"/>
</dbReference>
<evidence type="ECO:0000256" key="1">
    <source>
        <dbReference type="ARBA" id="ARBA00023015"/>
    </source>
</evidence>
<dbReference type="SUPFAM" id="SSF48008">
    <property type="entry name" value="GntR ligand-binding domain-like"/>
    <property type="match status" value="1"/>
</dbReference>
<keyword evidence="1" id="KW-0805">Transcription regulation</keyword>
<protein>
    <submittedName>
        <fullName evidence="5">HTH-type transcriptional repressor RspR</fullName>
    </submittedName>
</protein>
<sequence>MKPRIKSPIEDEPGADGTAGVEEITLSEQVYRRLRRDIMGGAFAPGQSLRLELLKQRYGSSFSPIREALNRLRSERMVVATTSRGFRVAPLSAEELWDACETRILIDCDALRRSLAHAGDAWEARLVGAYHALTLAARRAAESAGPDPDREDALEARHWEFHHALIGACRSPWLLDLSAQLYAQTERYRRPALAGVTAYGPQRNVDQEHRLLLEAALSRDADRAAATLAAHYRKTAQFIEQVLEQAGRQAASA</sequence>
<dbReference type="InterPro" id="IPR036388">
    <property type="entry name" value="WH-like_DNA-bd_sf"/>
</dbReference>
<dbReference type="Pfam" id="PF07729">
    <property type="entry name" value="FCD"/>
    <property type="match status" value="1"/>
</dbReference>
<keyword evidence="3" id="KW-0804">Transcription</keyword>
<dbReference type="Proteomes" id="UP000289465">
    <property type="component" value="Unassembled WGS sequence"/>
</dbReference>
<dbReference type="PROSITE" id="PS50949">
    <property type="entry name" value="HTH_GNTR"/>
    <property type="match status" value="1"/>
</dbReference>
<keyword evidence="2" id="KW-0238">DNA-binding</keyword>
<feature type="domain" description="HTH gntR-type" evidence="4">
    <location>
        <begin position="24"/>
        <end position="91"/>
    </location>
</feature>
<dbReference type="SMART" id="SM00345">
    <property type="entry name" value="HTH_GNTR"/>
    <property type="match status" value="1"/>
</dbReference>
<dbReference type="InterPro" id="IPR000524">
    <property type="entry name" value="Tscrpt_reg_HTH_GntR"/>
</dbReference>
<dbReference type="Gene3D" id="1.20.120.530">
    <property type="entry name" value="GntR ligand-binding domain-like"/>
    <property type="match status" value="1"/>
</dbReference>
<dbReference type="AlphaFoldDB" id="A0A446CJ35"/>
<evidence type="ECO:0000259" key="4">
    <source>
        <dbReference type="PROSITE" id="PS50949"/>
    </source>
</evidence>
<name>A0A446CJ35_9BURK</name>
<dbReference type="PANTHER" id="PTHR43537:SF20">
    <property type="entry name" value="HTH-TYPE TRANSCRIPTIONAL REPRESSOR GLAR"/>
    <property type="match status" value="1"/>
</dbReference>
<dbReference type="SMART" id="SM00895">
    <property type="entry name" value="FCD"/>
    <property type="match status" value="1"/>
</dbReference>
<proteinExistence type="predicted"/>
<gene>
    <name evidence="5" type="primary">rspR_7</name>
    <name evidence="5" type="ORF">AVE30378_02774</name>
</gene>
<dbReference type="InterPro" id="IPR008920">
    <property type="entry name" value="TF_FadR/GntR_C"/>
</dbReference>
<dbReference type="GO" id="GO:0003677">
    <property type="term" value="F:DNA binding"/>
    <property type="evidence" value="ECO:0007669"/>
    <property type="project" value="UniProtKB-KW"/>
</dbReference>
<reference evidence="5 6" key="1">
    <citation type="submission" date="2018-07" db="EMBL/GenBank/DDBJ databases">
        <authorList>
            <person name="Peeters C."/>
        </authorList>
    </citation>
    <scope>NUCLEOTIDE SEQUENCE [LARGE SCALE GENOMIC DNA]</scope>
    <source>
        <strain evidence="5 6">LMG 30378</strain>
    </source>
</reference>
<evidence type="ECO:0000256" key="3">
    <source>
        <dbReference type="ARBA" id="ARBA00023163"/>
    </source>
</evidence>
<dbReference type="InterPro" id="IPR011711">
    <property type="entry name" value="GntR_C"/>
</dbReference>
<organism evidence="5 6">
    <name type="scientific">Achromobacter veterisilvae</name>
    <dbReference type="NCBI Taxonomy" id="2069367"/>
    <lineage>
        <taxon>Bacteria</taxon>
        <taxon>Pseudomonadati</taxon>
        <taxon>Pseudomonadota</taxon>
        <taxon>Betaproteobacteria</taxon>
        <taxon>Burkholderiales</taxon>
        <taxon>Alcaligenaceae</taxon>
        <taxon>Achromobacter</taxon>
    </lineage>
</organism>
<evidence type="ECO:0000256" key="2">
    <source>
        <dbReference type="ARBA" id="ARBA00023125"/>
    </source>
</evidence>
<dbReference type="SUPFAM" id="SSF46785">
    <property type="entry name" value="Winged helix' DNA-binding domain"/>
    <property type="match status" value="1"/>
</dbReference>
<dbReference type="InterPro" id="IPR036390">
    <property type="entry name" value="WH_DNA-bd_sf"/>
</dbReference>
<dbReference type="Pfam" id="PF00392">
    <property type="entry name" value="GntR"/>
    <property type="match status" value="1"/>
</dbReference>
<dbReference type="PANTHER" id="PTHR43537">
    <property type="entry name" value="TRANSCRIPTIONAL REGULATOR, GNTR FAMILY"/>
    <property type="match status" value="1"/>
</dbReference>
<evidence type="ECO:0000313" key="5">
    <source>
        <dbReference type="EMBL" id="SSW67890.1"/>
    </source>
</evidence>
<dbReference type="GO" id="GO:0003700">
    <property type="term" value="F:DNA-binding transcription factor activity"/>
    <property type="evidence" value="ECO:0007669"/>
    <property type="project" value="InterPro"/>
</dbReference>
<evidence type="ECO:0000313" key="6">
    <source>
        <dbReference type="Proteomes" id="UP000289465"/>
    </source>
</evidence>
<dbReference type="Gene3D" id="1.10.10.10">
    <property type="entry name" value="Winged helix-like DNA-binding domain superfamily/Winged helix DNA-binding domain"/>
    <property type="match status" value="1"/>
</dbReference>